<evidence type="ECO:0000256" key="3">
    <source>
        <dbReference type="ARBA" id="ARBA00022884"/>
    </source>
</evidence>
<reference evidence="8 9" key="1">
    <citation type="submission" date="2016-12" db="EMBL/GenBank/DDBJ databases">
        <authorList>
            <person name="Song W.-J."/>
            <person name="Kurnit D.M."/>
        </authorList>
    </citation>
    <scope>NUCLEOTIDE SEQUENCE [LARGE SCALE GENOMIC DNA]</scope>
    <source>
        <strain evidence="8 9">DSM 11393</strain>
    </source>
</reference>
<dbReference type="RefSeq" id="WP_072696656.1">
    <property type="nucleotide sequence ID" value="NZ_FRDI01000003.1"/>
</dbReference>
<keyword evidence="9" id="KW-1185">Reference proteome</keyword>
<dbReference type="STRING" id="1121455.SAMN02745728_00837"/>
<evidence type="ECO:0000256" key="6">
    <source>
        <dbReference type="ARBA" id="ARBA00035243"/>
    </source>
</evidence>
<evidence type="ECO:0000256" key="7">
    <source>
        <dbReference type="HAMAP-Rule" id="MF_01325"/>
    </source>
</evidence>
<keyword evidence="4 7" id="KW-0689">Ribosomal protein</keyword>
<dbReference type="Gene3D" id="2.40.30.10">
    <property type="entry name" value="Translation factors"/>
    <property type="match status" value="1"/>
</dbReference>
<comment type="subunit">
    <text evidence="7">Part of the 50S ribosomal subunit. Forms a cluster with proteins L14 and L19.</text>
</comment>
<dbReference type="Proteomes" id="UP000186469">
    <property type="component" value="Unassembled WGS sequence"/>
</dbReference>
<dbReference type="OrthoDB" id="9806135at2"/>
<evidence type="ECO:0000313" key="8">
    <source>
        <dbReference type="EMBL" id="SHN56785.1"/>
    </source>
</evidence>
<keyword evidence="5 7" id="KW-0687">Ribonucleoprotein</keyword>
<comment type="similarity">
    <text evidence="1 7">Belongs to the universal ribosomal protein uL3 family.</text>
</comment>
<dbReference type="Pfam" id="PF00297">
    <property type="entry name" value="Ribosomal_L3"/>
    <property type="match status" value="1"/>
</dbReference>
<dbReference type="GO" id="GO:0022625">
    <property type="term" value="C:cytosolic large ribosomal subunit"/>
    <property type="evidence" value="ECO:0007669"/>
    <property type="project" value="TreeGrafter"/>
</dbReference>
<accession>A0A1M7SE77</accession>
<dbReference type="InterPro" id="IPR009000">
    <property type="entry name" value="Transl_B-barrel_sf"/>
</dbReference>
<dbReference type="InterPro" id="IPR019927">
    <property type="entry name" value="Ribosomal_uL3_bac/org-type"/>
</dbReference>
<sequence length="209" mass="22539">MAKKLGILGRKLGMTRVFASDGSVVPVTVIEASPNYIVKVKDEAKDGYHALQLGFETAKEKHVTKPMKGYFAKAGCGLFRKLQEVRLSTPSEYQAGQELNVSIFAPGEKVKISGKSIGKGFQGVMRRWNFAGACSSHGAEKVHRNAGGIGANTEPGKVWKGKKMAGHWGDEQVTVQNLVVVDVRAEENLILVKGAVPGPKNGLILVRKQ</sequence>
<dbReference type="GO" id="GO:0006412">
    <property type="term" value="P:translation"/>
    <property type="evidence" value="ECO:0007669"/>
    <property type="project" value="UniProtKB-UniRule"/>
</dbReference>
<keyword evidence="3 7" id="KW-0694">RNA-binding</keyword>
<dbReference type="Gene3D" id="3.30.160.810">
    <property type="match status" value="1"/>
</dbReference>
<dbReference type="HAMAP" id="MF_01325_B">
    <property type="entry name" value="Ribosomal_uL3_B"/>
    <property type="match status" value="1"/>
</dbReference>
<dbReference type="FunFam" id="2.40.30.10:FF:000004">
    <property type="entry name" value="50S ribosomal protein L3"/>
    <property type="match status" value="1"/>
</dbReference>
<dbReference type="PANTHER" id="PTHR11229">
    <property type="entry name" value="50S RIBOSOMAL PROTEIN L3"/>
    <property type="match status" value="1"/>
</dbReference>
<evidence type="ECO:0000256" key="2">
    <source>
        <dbReference type="ARBA" id="ARBA00022730"/>
    </source>
</evidence>
<keyword evidence="2 7" id="KW-0699">rRNA-binding</keyword>
<dbReference type="EMBL" id="FRDI01000003">
    <property type="protein sequence ID" value="SHN56785.1"/>
    <property type="molecule type" value="Genomic_DNA"/>
</dbReference>
<evidence type="ECO:0000256" key="4">
    <source>
        <dbReference type="ARBA" id="ARBA00022980"/>
    </source>
</evidence>
<protein>
    <recommendedName>
        <fullName evidence="6 7">Large ribosomal subunit protein uL3</fullName>
    </recommendedName>
</protein>
<dbReference type="GO" id="GO:0019843">
    <property type="term" value="F:rRNA binding"/>
    <property type="evidence" value="ECO:0007669"/>
    <property type="project" value="UniProtKB-UniRule"/>
</dbReference>
<organism evidence="8 9">
    <name type="scientific">Desulfovibrio litoralis DSM 11393</name>
    <dbReference type="NCBI Taxonomy" id="1121455"/>
    <lineage>
        <taxon>Bacteria</taxon>
        <taxon>Pseudomonadati</taxon>
        <taxon>Thermodesulfobacteriota</taxon>
        <taxon>Desulfovibrionia</taxon>
        <taxon>Desulfovibrionales</taxon>
        <taxon>Desulfovibrionaceae</taxon>
        <taxon>Desulfovibrio</taxon>
    </lineage>
</organism>
<name>A0A1M7SE77_9BACT</name>
<dbReference type="SUPFAM" id="SSF50447">
    <property type="entry name" value="Translation proteins"/>
    <property type="match status" value="1"/>
</dbReference>
<dbReference type="PANTHER" id="PTHR11229:SF16">
    <property type="entry name" value="LARGE RIBOSOMAL SUBUNIT PROTEIN UL3C"/>
    <property type="match status" value="1"/>
</dbReference>
<comment type="function">
    <text evidence="7">One of the primary rRNA binding proteins, it binds directly near the 3'-end of the 23S rRNA, where it nucleates assembly of the 50S subunit.</text>
</comment>
<evidence type="ECO:0000313" key="9">
    <source>
        <dbReference type="Proteomes" id="UP000186469"/>
    </source>
</evidence>
<dbReference type="AlphaFoldDB" id="A0A1M7SE77"/>
<dbReference type="NCBIfam" id="TIGR03625">
    <property type="entry name" value="L3_bact"/>
    <property type="match status" value="1"/>
</dbReference>
<evidence type="ECO:0000256" key="5">
    <source>
        <dbReference type="ARBA" id="ARBA00023274"/>
    </source>
</evidence>
<proteinExistence type="inferred from homology"/>
<dbReference type="InterPro" id="IPR000597">
    <property type="entry name" value="Ribosomal_uL3"/>
</dbReference>
<gene>
    <name evidence="7" type="primary">rplC</name>
    <name evidence="8" type="ORF">SAMN02745728_00837</name>
</gene>
<dbReference type="GO" id="GO:0003735">
    <property type="term" value="F:structural constituent of ribosome"/>
    <property type="evidence" value="ECO:0007669"/>
    <property type="project" value="UniProtKB-UniRule"/>
</dbReference>
<dbReference type="FunFam" id="3.30.160.810:FF:000001">
    <property type="entry name" value="50S ribosomal protein L3"/>
    <property type="match status" value="1"/>
</dbReference>
<evidence type="ECO:0000256" key="1">
    <source>
        <dbReference type="ARBA" id="ARBA00006540"/>
    </source>
</evidence>